<evidence type="ECO:0000313" key="3">
    <source>
        <dbReference type="EMBL" id="MBW8270357.1"/>
    </source>
</evidence>
<reference evidence="3 4" key="1">
    <citation type="submission" date="2021-08" db="EMBL/GenBank/DDBJ databases">
        <title>Caldovatus sediminis gen. nov., sp. nov., a moderately thermophilic bacterium isolated from a hot spring.</title>
        <authorList>
            <person name="Hu C.-J."/>
            <person name="Li W.-J."/>
            <person name="Xian W.-D."/>
        </authorList>
    </citation>
    <scope>NUCLEOTIDE SEQUENCE [LARGE SCALE GENOMIC DNA]</scope>
    <source>
        <strain evidence="3 4">SYSU G05006</strain>
    </source>
</reference>
<dbReference type="RefSeq" id="WP_220118099.1">
    <property type="nucleotide sequence ID" value="NZ_JAHZUY010000037.1"/>
</dbReference>
<keyword evidence="4" id="KW-1185">Reference proteome</keyword>
<gene>
    <name evidence="3" type="ORF">K1J50_12785</name>
</gene>
<name>A0ABS7F429_9PROT</name>
<evidence type="ECO:0000256" key="1">
    <source>
        <dbReference type="SAM" id="Phobius"/>
    </source>
</evidence>
<feature type="signal peptide" evidence="2">
    <location>
        <begin position="1"/>
        <end position="21"/>
    </location>
</feature>
<evidence type="ECO:0000313" key="4">
    <source>
        <dbReference type="Proteomes" id="UP001519924"/>
    </source>
</evidence>
<dbReference type="EMBL" id="JAHZUY010000037">
    <property type="protein sequence ID" value="MBW8270357.1"/>
    <property type="molecule type" value="Genomic_DNA"/>
</dbReference>
<accession>A0ABS7F429</accession>
<keyword evidence="2" id="KW-0732">Signal</keyword>
<feature type="transmembrane region" description="Helical" evidence="1">
    <location>
        <begin position="41"/>
        <end position="65"/>
    </location>
</feature>
<comment type="caution">
    <text evidence="3">The sequence shown here is derived from an EMBL/GenBank/DDBJ whole genome shotgun (WGS) entry which is preliminary data.</text>
</comment>
<keyword evidence="1" id="KW-1133">Transmembrane helix</keyword>
<keyword evidence="1" id="KW-0472">Membrane</keyword>
<evidence type="ECO:0000256" key="2">
    <source>
        <dbReference type="SAM" id="SignalP"/>
    </source>
</evidence>
<protein>
    <submittedName>
        <fullName evidence="3">SHOCT domain-containing protein</fullName>
    </submittedName>
</protein>
<feature type="chain" id="PRO_5045920796" evidence="2">
    <location>
        <begin position="22"/>
        <end position="109"/>
    </location>
</feature>
<dbReference type="Proteomes" id="UP001519924">
    <property type="component" value="Unassembled WGS sequence"/>
</dbReference>
<sequence>MPKRTALAAPLLALVPATALAQPMGPGGGWGDRPWMMMHGSWGWGCGLAWLVALGALAALAVVLLRRRGGGAAAGLAGAAVEALDLRYARGEIERDEYVRRKADILGRG</sequence>
<organism evidence="3 4">
    <name type="scientific">Caldovatus aquaticus</name>
    <dbReference type="NCBI Taxonomy" id="2865671"/>
    <lineage>
        <taxon>Bacteria</taxon>
        <taxon>Pseudomonadati</taxon>
        <taxon>Pseudomonadota</taxon>
        <taxon>Alphaproteobacteria</taxon>
        <taxon>Acetobacterales</taxon>
        <taxon>Roseomonadaceae</taxon>
        <taxon>Caldovatus</taxon>
    </lineage>
</organism>
<keyword evidence="1" id="KW-0812">Transmembrane</keyword>
<proteinExistence type="predicted"/>